<dbReference type="Gene3D" id="1.10.287.1260">
    <property type="match status" value="1"/>
</dbReference>
<sequence>MENLENQVLKDLNKNQMMRGIIKNVLISRLITIGLAILIGFILIRLAKKGLNKVLNKNQTSKVGNTAKVETISKLLYSIIKFSIIFIVTNIILDSVGINTSSLIATAGIGGIAIAFGSQTIIQDFIMGIFIVIDDRIRVGDWVIAAGCEGTVEKLSLRTTLIRDFNGSVHIIPNSQIKNVQNFNRGYNLAQVTFSLPYDVSLKEAKEIISTVASKLGHDHDFKGKIIEEFKFFEITSFEPVVYLVKMTATTKEGYQWAYQRAARSLVKEEMEKRNIRTNKVELKNEKIQAK</sequence>
<feature type="transmembrane region" description="Helical" evidence="7">
    <location>
        <begin position="75"/>
        <end position="93"/>
    </location>
</feature>
<dbReference type="RefSeq" id="WP_037326332.1">
    <property type="nucleotide sequence ID" value="NZ_JRMW01000018.1"/>
</dbReference>
<protein>
    <recommendedName>
        <fullName evidence="13">Mechanosensitive ion channel protein</fullName>
    </recommendedName>
</protein>
<dbReference type="InterPro" id="IPR023408">
    <property type="entry name" value="MscS_beta-dom_sf"/>
</dbReference>
<dbReference type="SUPFAM" id="SSF50182">
    <property type="entry name" value="Sm-like ribonucleoproteins"/>
    <property type="match status" value="1"/>
</dbReference>
<dbReference type="InterPro" id="IPR010920">
    <property type="entry name" value="LSM_dom_sf"/>
</dbReference>
<dbReference type="InterPro" id="IPR011066">
    <property type="entry name" value="MscS_channel_C_sf"/>
</dbReference>
<feature type="transmembrane region" description="Helical" evidence="7">
    <location>
        <begin position="105"/>
        <end position="133"/>
    </location>
</feature>
<dbReference type="InterPro" id="IPR045276">
    <property type="entry name" value="YbiO_bact"/>
</dbReference>
<dbReference type="AlphaFoldDB" id="A0A095X5I0"/>
<dbReference type="SUPFAM" id="SSF82861">
    <property type="entry name" value="Mechanosensitive channel protein MscS (YggB), transmembrane region"/>
    <property type="match status" value="1"/>
</dbReference>
<dbReference type="Gene3D" id="3.30.70.100">
    <property type="match status" value="1"/>
</dbReference>
<feature type="domain" description="Mechanosensitive ion channel transmembrane helices 2/3" evidence="10">
    <location>
        <begin position="79"/>
        <end position="119"/>
    </location>
</feature>
<dbReference type="Pfam" id="PF21088">
    <property type="entry name" value="MS_channel_1st"/>
    <property type="match status" value="1"/>
</dbReference>
<dbReference type="InterPro" id="IPR006685">
    <property type="entry name" value="MscS_channel_2nd"/>
</dbReference>
<dbReference type="Gene3D" id="2.30.30.60">
    <property type="match status" value="1"/>
</dbReference>
<reference evidence="11 12" key="1">
    <citation type="submission" date="2014-07" db="EMBL/GenBank/DDBJ databases">
        <authorList>
            <person name="McCorrison J."/>
            <person name="Sanka R."/>
            <person name="Torralba M."/>
            <person name="Gillis M."/>
            <person name="Haft D.H."/>
            <person name="Methe B."/>
            <person name="Sutton G."/>
            <person name="Nelson K.E."/>
        </authorList>
    </citation>
    <scope>NUCLEOTIDE SEQUENCE [LARGE SCALE GENOMIC DNA]</scope>
    <source>
        <strain evidence="11 12">S7-1-13</strain>
    </source>
</reference>
<dbReference type="GO" id="GO:0008381">
    <property type="term" value="F:mechanosensitive monoatomic ion channel activity"/>
    <property type="evidence" value="ECO:0007669"/>
    <property type="project" value="InterPro"/>
</dbReference>
<dbReference type="Proteomes" id="UP000029579">
    <property type="component" value="Unassembled WGS sequence"/>
</dbReference>
<evidence type="ECO:0000256" key="7">
    <source>
        <dbReference type="SAM" id="Phobius"/>
    </source>
</evidence>
<organism evidence="11 12">
    <name type="scientific">Anaerococcus lactolyticus S7-1-13</name>
    <dbReference type="NCBI Taxonomy" id="1284686"/>
    <lineage>
        <taxon>Bacteria</taxon>
        <taxon>Bacillati</taxon>
        <taxon>Bacillota</taxon>
        <taxon>Tissierellia</taxon>
        <taxon>Tissierellales</taxon>
        <taxon>Peptoniphilaceae</taxon>
        <taxon>Anaerococcus</taxon>
    </lineage>
</organism>
<dbReference type="PANTHER" id="PTHR30460:SF0">
    <property type="entry name" value="MODERATE CONDUCTANCE MECHANOSENSITIVE CHANNEL YBIO"/>
    <property type="match status" value="1"/>
</dbReference>
<dbReference type="InterPro" id="IPR049278">
    <property type="entry name" value="MS_channel_C"/>
</dbReference>
<feature type="transmembrane region" description="Helical" evidence="7">
    <location>
        <begin position="26"/>
        <end position="47"/>
    </location>
</feature>
<proteinExistence type="inferred from homology"/>
<evidence type="ECO:0000313" key="12">
    <source>
        <dbReference type="Proteomes" id="UP000029579"/>
    </source>
</evidence>
<gene>
    <name evidence="11" type="ORF">HMPREF1630_01315</name>
</gene>
<dbReference type="OrthoDB" id="9809206at2"/>
<evidence type="ECO:0000259" key="10">
    <source>
        <dbReference type="Pfam" id="PF21088"/>
    </source>
</evidence>
<dbReference type="Pfam" id="PF00924">
    <property type="entry name" value="MS_channel_2nd"/>
    <property type="match status" value="1"/>
</dbReference>
<evidence type="ECO:0000256" key="6">
    <source>
        <dbReference type="ARBA" id="ARBA00023136"/>
    </source>
</evidence>
<accession>A0A095X5I0</accession>
<feature type="domain" description="Mechanosensitive ion channel MscS" evidence="8">
    <location>
        <begin position="120"/>
        <end position="185"/>
    </location>
</feature>
<evidence type="ECO:0000256" key="2">
    <source>
        <dbReference type="ARBA" id="ARBA00008017"/>
    </source>
</evidence>
<keyword evidence="3" id="KW-1003">Cell membrane</keyword>
<keyword evidence="6 7" id="KW-0472">Membrane</keyword>
<evidence type="ECO:0000313" key="11">
    <source>
        <dbReference type="EMBL" id="KGF05300.1"/>
    </source>
</evidence>
<evidence type="ECO:0000256" key="1">
    <source>
        <dbReference type="ARBA" id="ARBA00004651"/>
    </source>
</evidence>
<comment type="similarity">
    <text evidence="2">Belongs to the MscS (TC 1.A.23) family.</text>
</comment>
<name>A0A095X5I0_9FIRM</name>
<evidence type="ECO:0000256" key="3">
    <source>
        <dbReference type="ARBA" id="ARBA00022475"/>
    </source>
</evidence>
<comment type="caution">
    <text evidence="11">The sequence shown here is derived from an EMBL/GenBank/DDBJ whole genome shotgun (WGS) entry which is preliminary data.</text>
</comment>
<evidence type="ECO:0000259" key="9">
    <source>
        <dbReference type="Pfam" id="PF21082"/>
    </source>
</evidence>
<dbReference type="Pfam" id="PF21082">
    <property type="entry name" value="MS_channel_3rd"/>
    <property type="match status" value="1"/>
</dbReference>
<feature type="domain" description="Mechanosensitive ion channel MscS C-terminal" evidence="9">
    <location>
        <begin position="192"/>
        <end position="277"/>
    </location>
</feature>
<dbReference type="InterPro" id="IPR011014">
    <property type="entry name" value="MscS_channel_TM-2"/>
</dbReference>
<evidence type="ECO:0008006" key="13">
    <source>
        <dbReference type="Google" id="ProtNLM"/>
    </source>
</evidence>
<comment type="subcellular location">
    <subcellularLocation>
        <location evidence="1">Cell membrane</location>
        <topology evidence="1">Multi-pass membrane protein</topology>
    </subcellularLocation>
</comment>
<dbReference type="InterPro" id="IPR049142">
    <property type="entry name" value="MS_channel_1st"/>
</dbReference>
<dbReference type="SUPFAM" id="SSF82689">
    <property type="entry name" value="Mechanosensitive channel protein MscS (YggB), C-terminal domain"/>
    <property type="match status" value="1"/>
</dbReference>
<dbReference type="PANTHER" id="PTHR30460">
    <property type="entry name" value="MODERATE CONDUCTANCE MECHANOSENSITIVE CHANNEL YBIO"/>
    <property type="match status" value="1"/>
</dbReference>
<dbReference type="GO" id="GO:0005886">
    <property type="term" value="C:plasma membrane"/>
    <property type="evidence" value="ECO:0007669"/>
    <property type="project" value="UniProtKB-SubCell"/>
</dbReference>
<dbReference type="eggNOG" id="COG0668">
    <property type="taxonomic scope" value="Bacteria"/>
</dbReference>
<evidence type="ECO:0000259" key="8">
    <source>
        <dbReference type="Pfam" id="PF00924"/>
    </source>
</evidence>
<dbReference type="EMBL" id="JRMW01000018">
    <property type="protein sequence ID" value="KGF05300.1"/>
    <property type="molecule type" value="Genomic_DNA"/>
</dbReference>
<evidence type="ECO:0000256" key="4">
    <source>
        <dbReference type="ARBA" id="ARBA00022692"/>
    </source>
</evidence>
<evidence type="ECO:0000256" key="5">
    <source>
        <dbReference type="ARBA" id="ARBA00022989"/>
    </source>
</evidence>
<keyword evidence="5 7" id="KW-1133">Transmembrane helix</keyword>
<keyword evidence="4 7" id="KW-0812">Transmembrane</keyword>